<sequence>MTPEDLRAVTPLIYTHVNPYGTFRLDMKDRIPLEDELA</sequence>
<dbReference type="HOGENOM" id="CLU_3331025_0_0_9"/>
<dbReference type="AlphaFoldDB" id="G7VTK7"/>
<dbReference type="EMBL" id="CP003107">
    <property type="protein sequence ID" value="AET56890.1"/>
    <property type="molecule type" value="Genomic_DNA"/>
</dbReference>
<reference evidence="2" key="1">
    <citation type="submission" date="2011-11" db="EMBL/GenBank/DDBJ databases">
        <title>Complete sequence of Paenibacillus terrae HPL-003.</title>
        <authorList>
            <person name="Shin S.H."/>
            <person name="Kim S."/>
            <person name="Kim J.Y."/>
        </authorList>
    </citation>
    <scope>NUCLEOTIDE SEQUENCE [LARGE SCALE GENOMIC DNA]</scope>
    <source>
        <strain evidence="2">HPL-003</strain>
    </source>
</reference>
<gene>
    <name evidence="1" type="ordered locus">HPL003_00520</name>
</gene>
<reference key="2">
    <citation type="submission" date="2011-11" db="EMBL/GenBank/DDBJ databases">
        <authorList>
            <person name="Shin S.H."/>
            <person name="Kim S."/>
            <person name="Kim J.Y."/>
        </authorList>
    </citation>
    <scope>NUCLEOTIDE SEQUENCE</scope>
    <source>
        <strain>HPL-003</strain>
    </source>
</reference>
<accession>G7VTK7</accession>
<proteinExistence type="predicted"/>
<dbReference type="Proteomes" id="UP000005876">
    <property type="component" value="Chromosome"/>
</dbReference>
<organism evidence="1 2">
    <name type="scientific">Paenibacillus terrae (strain HPL-003)</name>
    <dbReference type="NCBI Taxonomy" id="985665"/>
    <lineage>
        <taxon>Bacteria</taxon>
        <taxon>Bacillati</taxon>
        <taxon>Bacillota</taxon>
        <taxon>Bacilli</taxon>
        <taxon>Bacillales</taxon>
        <taxon>Paenibacillaceae</taxon>
        <taxon>Paenibacillus</taxon>
    </lineage>
</organism>
<dbReference type="STRING" id="985665.HPL003_00520"/>
<protein>
    <submittedName>
        <fullName evidence="1">Transposase Tn3 family protein</fullName>
    </submittedName>
</protein>
<reference evidence="1 2" key="3">
    <citation type="journal article" date="2012" name="J. Bacteriol.">
        <title>Genome Sequence of Paenibacillus terrae HPL-003, a Xylanase-Producing Bacterium Isolated from Soil Found in Forest Residue.</title>
        <authorList>
            <person name="Shin S.H."/>
            <person name="Kim S."/>
            <person name="Kim J.Y."/>
            <person name="Song H.Y."/>
            <person name="Cho S.J."/>
            <person name="Kim D.R."/>
            <person name="Lee K.I."/>
            <person name="Lim H.K."/>
            <person name="Park N.J."/>
            <person name="Hwang I.T."/>
            <person name="Yang K.S."/>
        </authorList>
    </citation>
    <scope>NUCLEOTIDE SEQUENCE [LARGE SCALE GENOMIC DNA]</scope>
    <source>
        <strain evidence="1 2">HPL-003</strain>
    </source>
</reference>
<name>G7VTK7_PAETH</name>
<dbReference type="KEGG" id="pta:HPL003_00520"/>
<evidence type="ECO:0000313" key="2">
    <source>
        <dbReference type="Proteomes" id="UP000005876"/>
    </source>
</evidence>
<evidence type="ECO:0000313" key="1">
    <source>
        <dbReference type="EMBL" id="AET56890.1"/>
    </source>
</evidence>